<evidence type="ECO:0000313" key="1">
    <source>
        <dbReference type="EMBL" id="MFC4726904.1"/>
    </source>
</evidence>
<name>A0ABV9NI03_9GAMM</name>
<dbReference type="EMBL" id="JBHSGG010000002">
    <property type="protein sequence ID" value="MFC4726904.1"/>
    <property type="molecule type" value="Genomic_DNA"/>
</dbReference>
<organism evidence="1 2">
    <name type="scientific">Coralloluteibacterium thermophilum</name>
    <dbReference type="NCBI Taxonomy" id="2707049"/>
    <lineage>
        <taxon>Bacteria</taxon>
        <taxon>Pseudomonadati</taxon>
        <taxon>Pseudomonadota</taxon>
        <taxon>Gammaproteobacteria</taxon>
        <taxon>Lysobacterales</taxon>
        <taxon>Lysobacteraceae</taxon>
        <taxon>Coralloluteibacterium</taxon>
    </lineage>
</organism>
<dbReference type="Proteomes" id="UP001595892">
    <property type="component" value="Unassembled WGS sequence"/>
</dbReference>
<accession>A0ABV9NI03</accession>
<reference evidence="2" key="1">
    <citation type="journal article" date="2019" name="Int. J. Syst. Evol. Microbiol.">
        <title>The Global Catalogue of Microorganisms (GCM) 10K type strain sequencing project: providing services to taxonomists for standard genome sequencing and annotation.</title>
        <authorList>
            <consortium name="The Broad Institute Genomics Platform"/>
            <consortium name="The Broad Institute Genome Sequencing Center for Infectious Disease"/>
            <person name="Wu L."/>
            <person name="Ma J."/>
        </authorList>
    </citation>
    <scope>NUCLEOTIDE SEQUENCE [LARGE SCALE GENOMIC DNA]</scope>
    <source>
        <strain evidence="2">CGMCC 1.13574</strain>
    </source>
</reference>
<dbReference type="RefSeq" id="WP_377002866.1">
    <property type="nucleotide sequence ID" value="NZ_JBHSGG010000002.1"/>
</dbReference>
<evidence type="ECO:0000313" key="2">
    <source>
        <dbReference type="Proteomes" id="UP001595892"/>
    </source>
</evidence>
<protein>
    <submittedName>
        <fullName evidence="1">O-methyltransferase</fullName>
    </submittedName>
</protein>
<sequence length="320" mass="36307">MPRPGRSTAKFIAYDLRPAKQSERGLLVDMLRIGGDVGLSLRNYRYVGMGANRFYDFLLIHKYLGLRNMVSLEYDEDMYERARYNAPYSFIDVRNMTVADFLASDSSREPEILWLDYDGGIGPDIVADINAIGSRLKVGDYCFMTVSGGPPRVMDQLSDADRLATLQDTMGDVSGNVTLEDVERSNFPDAVHKILSASFKNAFAMRTDGRFRPLLQVEYSDSMPMVTVGGALLADGTWHSYRQKMAQALPFLPAEWSTLYTIRSFYLTEKERALFDLVATSSRSRSREKNLLKKMGFKDKEFAAYAELIRYLPRYVETAV</sequence>
<dbReference type="Pfam" id="PF20553">
    <property type="entry name" value="Methyltransf_35"/>
    <property type="match status" value="1"/>
</dbReference>
<dbReference type="InterPro" id="IPR046788">
    <property type="entry name" value="Methyltransf_35"/>
</dbReference>
<proteinExistence type="predicted"/>
<comment type="caution">
    <text evidence="1">The sequence shown here is derived from an EMBL/GenBank/DDBJ whole genome shotgun (WGS) entry which is preliminary data.</text>
</comment>
<keyword evidence="2" id="KW-1185">Reference proteome</keyword>
<gene>
    <name evidence="1" type="ORF">ACFO3Q_01755</name>
</gene>